<keyword evidence="3" id="KW-1185">Reference proteome</keyword>
<evidence type="ECO:0000313" key="3">
    <source>
        <dbReference type="Proteomes" id="UP000321419"/>
    </source>
</evidence>
<feature type="domain" description="NAD-dependent epimerase/dehydratase" evidence="1">
    <location>
        <begin position="4"/>
        <end position="212"/>
    </location>
</feature>
<evidence type="ECO:0000313" key="2">
    <source>
        <dbReference type="EMBL" id="GEK55896.1"/>
    </source>
</evidence>
<dbReference type="OrthoDB" id="9801056at2"/>
<sequence length="304" mass="34042">MRLLITGGSGFIGRHLTNSLIGYEADICFVERECVPREAVETITYKYFLSESFQDYNFDALIHLAGAAHEAYSDKEAYSLNVDLSKKVLTKASWLGIPKVIYLSTANVYLNNKGKANVFSTLHNVSRLNNTTKTKLEAEQYVKESSLTYTIIRSPLVYGEGVKANFSSLMRLINKGLPLPFRAIKNNKRSLVSVYNLVDLIKVCIEHPKAANQEFLVSDDNDMSTAEMVALMAKVQNKKNIALPVPIWCFKLAGKLLNKADVINRLTGSLQLDITHTKNTLNWTPPYSVEHGFELAAKKSTRDN</sequence>
<dbReference type="InterPro" id="IPR001509">
    <property type="entry name" value="Epimerase_deHydtase"/>
</dbReference>
<dbReference type="InterPro" id="IPR050177">
    <property type="entry name" value="Lipid_A_modif_metabolic_enz"/>
</dbReference>
<dbReference type="Proteomes" id="UP000321419">
    <property type="component" value="Unassembled WGS sequence"/>
</dbReference>
<dbReference type="Gene3D" id="3.40.50.720">
    <property type="entry name" value="NAD(P)-binding Rossmann-like Domain"/>
    <property type="match status" value="1"/>
</dbReference>
<dbReference type="RefSeq" id="WP_089346579.1">
    <property type="nucleotide sequence ID" value="NZ_BJUM01000028.1"/>
</dbReference>
<dbReference type="EMBL" id="BJUM01000028">
    <property type="protein sequence ID" value="GEK55896.1"/>
    <property type="molecule type" value="Genomic_DNA"/>
</dbReference>
<dbReference type="InterPro" id="IPR036291">
    <property type="entry name" value="NAD(P)-bd_dom_sf"/>
</dbReference>
<reference evidence="2 3" key="1">
    <citation type="submission" date="2019-07" db="EMBL/GenBank/DDBJ databases">
        <title>Whole genome shotgun sequence of Pseudoalteromonas espejiana NBRC 102222.</title>
        <authorList>
            <person name="Hosoyama A."/>
            <person name="Uohara A."/>
            <person name="Ohji S."/>
            <person name="Ichikawa N."/>
        </authorList>
    </citation>
    <scope>NUCLEOTIDE SEQUENCE [LARGE SCALE GENOMIC DNA]</scope>
    <source>
        <strain evidence="2 3">NBRC 102222</strain>
    </source>
</reference>
<accession>A0A510XXW3</accession>
<name>A0A510XXW3_9GAMM</name>
<organism evidence="2 3">
    <name type="scientific">Pseudoalteromonas espejiana</name>
    <dbReference type="NCBI Taxonomy" id="28107"/>
    <lineage>
        <taxon>Bacteria</taxon>
        <taxon>Pseudomonadati</taxon>
        <taxon>Pseudomonadota</taxon>
        <taxon>Gammaproteobacteria</taxon>
        <taxon>Alteromonadales</taxon>
        <taxon>Pseudoalteromonadaceae</taxon>
        <taxon>Pseudoalteromonas</taxon>
    </lineage>
</organism>
<protein>
    <submittedName>
        <fullName evidence="2">UDP-glucose 4-epimerase</fullName>
    </submittedName>
</protein>
<proteinExistence type="predicted"/>
<comment type="caution">
    <text evidence="2">The sequence shown here is derived from an EMBL/GenBank/DDBJ whole genome shotgun (WGS) entry which is preliminary data.</text>
</comment>
<dbReference type="PANTHER" id="PTHR43245:SF58">
    <property type="entry name" value="BLL5923 PROTEIN"/>
    <property type="match status" value="1"/>
</dbReference>
<gene>
    <name evidence="2" type="ORF">PES01_27410</name>
</gene>
<dbReference type="AlphaFoldDB" id="A0A510XXW3"/>
<evidence type="ECO:0000259" key="1">
    <source>
        <dbReference type="Pfam" id="PF01370"/>
    </source>
</evidence>
<dbReference type="Pfam" id="PF01370">
    <property type="entry name" value="Epimerase"/>
    <property type="match status" value="1"/>
</dbReference>
<dbReference type="PANTHER" id="PTHR43245">
    <property type="entry name" value="BIFUNCTIONAL POLYMYXIN RESISTANCE PROTEIN ARNA"/>
    <property type="match status" value="1"/>
</dbReference>
<dbReference type="SUPFAM" id="SSF51735">
    <property type="entry name" value="NAD(P)-binding Rossmann-fold domains"/>
    <property type="match status" value="1"/>
</dbReference>